<keyword evidence="5" id="KW-0963">Cytoplasm</keyword>
<dbReference type="Proteomes" id="UP000070700">
    <property type="component" value="Unassembled WGS sequence"/>
</dbReference>
<dbReference type="EMBL" id="KQ947425">
    <property type="protein sequence ID" value="KUJ11933.1"/>
    <property type="molecule type" value="Genomic_DNA"/>
</dbReference>
<evidence type="ECO:0000313" key="11">
    <source>
        <dbReference type="Proteomes" id="UP000070700"/>
    </source>
</evidence>
<dbReference type="InterPro" id="IPR055089">
    <property type="entry name" value="COP9_N"/>
</dbReference>
<dbReference type="PANTHER" id="PTHR10758">
    <property type="entry name" value="26S PROTEASOME NON-ATPASE REGULATORY SUBUNIT 3/COP9 SIGNALOSOME COMPLEX SUBUNIT 3"/>
    <property type="match status" value="1"/>
</dbReference>
<keyword evidence="11" id="KW-1185">Reference proteome</keyword>
<dbReference type="GO" id="GO:0008180">
    <property type="term" value="C:COP9 signalosome"/>
    <property type="evidence" value="ECO:0007669"/>
    <property type="project" value="UniProtKB-KW"/>
</dbReference>
<proteinExistence type="inferred from homology"/>
<keyword evidence="7" id="KW-0539">Nucleus</keyword>
<dbReference type="GO" id="GO:0006511">
    <property type="term" value="P:ubiquitin-dependent protein catabolic process"/>
    <property type="evidence" value="ECO:0007669"/>
    <property type="project" value="TreeGrafter"/>
</dbReference>
<name>A0A194WVD8_MOLSC</name>
<evidence type="ECO:0000313" key="10">
    <source>
        <dbReference type="EMBL" id="KUJ11933.1"/>
    </source>
</evidence>
<comment type="subcellular location">
    <subcellularLocation>
        <location evidence="2">Cytoplasm</location>
    </subcellularLocation>
    <subcellularLocation>
        <location evidence="1">Nucleus</location>
    </subcellularLocation>
</comment>
<dbReference type="Pfam" id="PF22788">
    <property type="entry name" value="COP9_hel_rpt"/>
    <property type="match status" value="1"/>
</dbReference>
<dbReference type="InParanoid" id="A0A194WVD8"/>
<dbReference type="KEGG" id="psco:LY89DRAFT_653469"/>
<evidence type="ECO:0000256" key="1">
    <source>
        <dbReference type="ARBA" id="ARBA00004123"/>
    </source>
</evidence>
<dbReference type="GO" id="GO:0005737">
    <property type="term" value="C:cytoplasm"/>
    <property type="evidence" value="ECO:0007669"/>
    <property type="project" value="UniProtKB-SubCell"/>
</dbReference>
<evidence type="ECO:0000256" key="2">
    <source>
        <dbReference type="ARBA" id="ARBA00004496"/>
    </source>
</evidence>
<evidence type="ECO:0000256" key="6">
    <source>
        <dbReference type="ARBA" id="ARBA00022790"/>
    </source>
</evidence>
<evidence type="ECO:0000259" key="9">
    <source>
        <dbReference type="PROSITE" id="PS50250"/>
    </source>
</evidence>
<feature type="region of interest" description="Disordered" evidence="8">
    <location>
        <begin position="462"/>
        <end position="486"/>
    </location>
</feature>
<reference evidence="10 11" key="1">
    <citation type="submission" date="2015-10" db="EMBL/GenBank/DDBJ databases">
        <title>Full genome of DAOMC 229536 Phialocephala scopiformis, a fungal endophyte of spruce producing the potent anti-insectan compound rugulosin.</title>
        <authorList>
            <consortium name="DOE Joint Genome Institute"/>
            <person name="Walker A.K."/>
            <person name="Frasz S.L."/>
            <person name="Seifert K.A."/>
            <person name="Miller J.D."/>
            <person name="Mondo S.J."/>
            <person name="Labutti K."/>
            <person name="Lipzen A."/>
            <person name="Dockter R."/>
            <person name="Kennedy M."/>
            <person name="Grigoriev I.V."/>
            <person name="Spatafora J.W."/>
        </authorList>
    </citation>
    <scope>NUCLEOTIDE SEQUENCE [LARGE SCALE GENOMIC DNA]</scope>
    <source>
        <strain evidence="10 11">CBS 120377</strain>
    </source>
</reference>
<keyword evidence="6" id="KW-0736">Signalosome</keyword>
<evidence type="ECO:0000256" key="3">
    <source>
        <dbReference type="ARBA" id="ARBA00007084"/>
    </source>
</evidence>
<dbReference type="AlphaFoldDB" id="A0A194WVD8"/>
<gene>
    <name evidence="10" type="ORF">LY89DRAFT_653469</name>
</gene>
<dbReference type="PROSITE" id="PS50250">
    <property type="entry name" value="PCI"/>
    <property type="match status" value="1"/>
</dbReference>
<accession>A0A194WVD8</accession>
<dbReference type="InterPro" id="IPR000717">
    <property type="entry name" value="PCI_dom"/>
</dbReference>
<evidence type="ECO:0000256" key="7">
    <source>
        <dbReference type="ARBA" id="ARBA00023242"/>
    </source>
</evidence>
<evidence type="ECO:0000256" key="5">
    <source>
        <dbReference type="ARBA" id="ARBA00022490"/>
    </source>
</evidence>
<dbReference type="GeneID" id="28821979"/>
<organism evidence="10 11">
    <name type="scientific">Mollisia scopiformis</name>
    <name type="common">Conifer needle endophyte fungus</name>
    <name type="synonym">Phialocephala scopiformis</name>
    <dbReference type="NCBI Taxonomy" id="149040"/>
    <lineage>
        <taxon>Eukaryota</taxon>
        <taxon>Fungi</taxon>
        <taxon>Dikarya</taxon>
        <taxon>Ascomycota</taxon>
        <taxon>Pezizomycotina</taxon>
        <taxon>Leotiomycetes</taxon>
        <taxon>Helotiales</taxon>
        <taxon>Mollisiaceae</taxon>
        <taxon>Mollisia</taxon>
    </lineage>
</organism>
<dbReference type="PANTHER" id="PTHR10758:SF1">
    <property type="entry name" value="COP9 SIGNALOSOME COMPLEX SUBUNIT 3"/>
    <property type="match status" value="1"/>
</dbReference>
<comment type="similarity">
    <text evidence="3">Belongs to the CSN3 family.</text>
</comment>
<dbReference type="RefSeq" id="XP_018066288.1">
    <property type="nucleotide sequence ID" value="XM_018212253.1"/>
</dbReference>
<dbReference type="STRING" id="149040.A0A194WVD8"/>
<evidence type="ECO:0000256" key="4">
    <source>
        <dbReference type="ARBA" id="ARBA00014878"/>
    </source>
</evidence>
<dbReference type="InterPro" id="IPR050756">
    <property type="entry name" value="CSN3"/>
</dbReference>
<feature type="compositionally biased region" description="Polar residues" evidence="8">
    <location>
        <begin position="462"/>
        <end position="473"/>
    </location>
</feature>
<evidence type="ECO:0000256" key="8">
    <source>
        <dbReference type="SAM" id="MobiDB-lite"/>
    </source>
</evidence>
<dbReference type="OrthoDB" id="29061at2759"/>
<sequence>MDDLLSKLLMFPPHPPPAKPLSDHAYDEGIKEQIEVVGKMSETKLLQQTSGGEHALDVINPSLNTIPYACILLANISALKKGNNKGVEIDTLWEKMIGFLSAFDSRQIRYIGDELSAIIEAVAATAFSTRQAHLAVGPIASALMRLDPTGTMLTTHHLDLARLALDSRNFADAAPVLNKSILYVPGASTITKPRYICDMTLSPVSFITLQSKLTKKLKYLEILEYFLYSGMVFIGMRDWESALQCLENAVTYPAKETSVSKVMVEAYKKWILVGVLLEGRLLPLPKSTSSGAAKCYHVMAKPYETMAQIFENGTASRLKAEADTATNIWRADFNTGLILHLLAAFQKFQIRSLAKVYTKITIPEIVSQTTSAETGTKLPNPQAAELLIQNMIATGELHATMSPPTGGPSILTFSPTGQALTEPQMQRELVLTSERIVSLTKEIKQTDRILTHDKGYIKYVQKQSKNAKTSGATGDQGISGPDMDWNDALEDEDIMGPMY</sequence>
<protein>
    <recommendedName>
        <fullName evidence="4">COP9 signalosome complex subunit 3</fullName>
    </recommendedName>
</protein>
<feature type="domain" description="PCI" evidence="9">
    <location>
        <begin position="238"/>
        <end position="415"/>
    </location>
</feature>